<dbReference type="SUPFAM" id="SSF51322">
    <property type="entry name" value="Cyanovirin-N"/>
    <property type="match status" value="1"/>
</dbReference>
<evidence type="ECO:0000259" key="1">
    <source>
        <dbReference type="SMART" id="SM01111"/>
    </source>
</evidence>
<dbReference type="InterPro" id="IPR036673">
    <property type="entry name" value="Cyanovirin-N_sf"/>
</dbReference>
<gene>
    <name evidence="2" type="ORF">N7509_006336</name>
</gene>
<comment type="caution">
    <text evidence="2">The sequence shown here is derived from an EMBL/GenBank/DDBJ whole genome shotgun (WGS) entry which is preliminary data.</text>
</comment>
<dbReference type="AlphaFoldDB" id="A0A9X0BAY6"/>
<dbReference type="GeneID" id="81369953"/>
<dbReference type="OrthoDB" id="2441380at2759"/>
<evidence type="ECO:0000313" key="3">
    <source>
        <dbReference type="Proteomes" id="UP001147747"/>
    </source>
</evidence>
<feature type="domain" description="Cyanovirin-N" evidence="1">
    <location>
        <begin position="2"/>
        <end position="107"/>
    </location>
</feature>
<dbReference type="InterPro" id="IPR011058">
    <property type="entry name" value="Cyanovirin-N"/>
</dbReference>
<dbReference type="SMART" id="SM01111">
    <property type="entry name" value="CVNH"/>
    <property type="match status" value="1"/>
</dbReference>
<name>A0A9X0BAY6_9EURO</name>
<reference evidence="2" key="1">
    <citation type="submission" date="2022-12" db="EMBL/GenBank/DDBJ databases">
        <authorList>
            <person name="Petersen C."/>
        </authorList>
    </citation>
    <scope>NUCLEOTIDE SEQUENCE</scope>
    <source>
        <strain evidence="2">IBT 29677</strain>
    </source>
</reference>
<evidence type="ECO:0000313" key="2">
    <source>
        <dbReference type="EMBL" id="KAJ5398223.1"/>
    </source>
</evidence>
<sequence>MSFHLSAVSYELEDGHILKAVLRDADGEEQDAELDLNAYIGNNDGSFEWGGENFFDSAEEVELHREGEDDDEIPVLRARLGTVDGEQVDADVNLAERIGNDNGTLIFQA</sequence>
<dbReference type="PANTHER" id="PTHR42076">
    <property type="entry name" value="CYANOVIRIN-N HOMOLOG"/>
    <property type="match status" value="1"/>
</dbReference>
<dbReference type="PANTHER" id="PTHR42076:SF1">
    <property type="entry name" value="CYANOVIRIN-N DOMAIN-CONTAINING PROTEIN"/>
    <property type="match status" value="1"/>
</dbReference>
<keyword evidence="3" id="KW-1185">Reference proteome</keyword>
<protein>
    <recommendedName>
        <fullName evidence="1">Cyanovirin-N domain-containing protein</fullName>
    </recommendedName>
</protein>
<accession>A0A9X0BAY6</accession>
<dbReference type="RefSeq" id="XP_056490275.1">
    <property type="nucleotide sequence ID" value="XM_056630973.1"/>
</dbReference>
<dbReference type="Proteomes" id="UP001147747">
    <property type="component" value="Unassembled WGS sequence"/>
</dbReference>
<proteinExistence type="predicted"/>
<dbReference type="Pfam" id="PF08881">
    <property type="entry name" value="CVNH"/>
    <property type="match status" value="1"/>
</dbReference>
<dbReference type="EMBL" id="JAPZBU010000006">
    <property type="protein sequence ID" value="KAJ5398223.1"/>
    <property type="molecule type" value="Genomic_DNA"/>
</dbReference>
<organism evidence="2 3">
    <name type="scientific">Penicillium cosmopolitanum</name>
    <dbReference type="NCBI Taxonomy" id="1131564"/>
    <lineage>
        <taxon>Eukaryota</taxon>
        <taxon>Fungi</taxon>
        <taxon>Dikarya</taxon>
        <taxon>Ascomycota</taxon>
        <taxon>Pezizomycotina</taxon>
        <taxon>Eurotiomycetes</taxon>
        <taxon>Eurotiomycetidae</taxon>
        <taxon>Eurotiales</taxon>
        <taxon>Aspergillaceae</taxon>
        <taxon>Penicillium</taxon>
    </lineage>
</organism>
<dbReference type="Gene3D" id="2.30.60.10">
    <property type="entry name" value="Cyanovirin-N"/>
    <property type="match status" value="1"/>
</dbReference>
<reference evidence="2" key="2">
    <citation type="journal article" date="2023" name="IMA Fungus">
        <title>Comparative genomic study of the Penicillium genus elucidates a diverse pangenome and 15 lateral gene transfer events.</title>
        <authorList>
            <person name="Petersen C."/>
            <person name="Sorensen T."/>
            <person name="Nielsen M.R."/>
            <person name="Sondergaard T.E."/>
            <person name="Sorensen J.L."/>
            <person name="Fitzpatrick D.A."/>
            <person name="Frisvad J.C."/>
            <person name="Nielsen K.L."/>
        </authorList>
    </citation>
    <scope>NUCLEOTIDE SEQUENCE</scope>
    <source>
        <strain evidence="2">IBT 29677</strain>
    </source>
</reference>